<sequence>MNPLDTADLKRVSSPTSHLSPDECTQIFQQNPALLEVREFVVRYAPPPLADQKPSKRATSLPTVSLQEIISSLIEENRVDEGVRFLHSVSPRSILDNAKLVNSLLALFKPTGMLEDDLKQRGSFLLQAMAKTSADTSKVWKMDDDRCQSIIQMQHLILTYLMPVRHLFIGKWFNEQFSKYPSEFLGLLDEISAGPETGDDDDSDSDVTDRIADELELTMSQNRLAVACILLEQVAMDLAQNICFVWDSMFMKIASEGSMSLDRVSHPACLLDAVGSRFDAVLSDPTNLLGQKITSLLLDLVAISTSCGAISRFECIQRIAKMLAEKDTDQQSLLIDLIKSDVFAVEVIDHLLTSWFRVDKKADTGGKNVTQMPPSIKKTAFYLCHARPKGSRAGVAKWYDLVCVLSKLVQRSIQAFASRVCQPNAVEPTDSASDIDRPPSMLVVGKQGTGVLGDAVKELRRVVEKKFPLDDAESMDESDSDGNCSNAQLACRMHCELDLMESCLNGE</sequence>
<reference evidence="1" key="1">
    <citation type="submission" date="2022-07" db="EMBL/GenBank/DDBJ databases">
        <title>Phylogenomic reconstructions and comparative analyses of Kickxellomycotina fungi.</title>
        <authorList>
            <person name="Reynolds N.K."/>
            <person name="Stajich J.E."/>
            <person name="Barry K."/>
            <person name="Grigoriev I.V."/>
            <person name="Crous P."/>
            <person name="Smith M.E."/>
        </authorList>
    </citation>
    <scope>NUCLEOTIDE SEQUENCE</scope>
    <source>
        <strain evidence="1">NRRL 5244</strain>
    </source>
</reference>
<protein>
    <submittedName>
        <fullName evidence="1">Uncharacterized protein</fullName>
    </submittedName>
</protein>
<evidence type="ECO:0000313" key="2">
    <source>
        <dbReference type="Proteomes" id="UP001150603"/>
    </source>
</evidence>
<organism evidence="1 2">
    <name type="scientific">Linderina macrospora</name>
    <dbReference type="NCBI Taxonomy" id="4868"/>
    <lineage>
        <taxon>Eukaryota</taxon>
        <taxon>Fungi</taxon>
        <taxon>Fungi incertae sedis</taxon>
        <taxon>Zoopagomycota</taxon>
        <taxon>Kickxellomycotina</taxon>
        <taxon>Kickxellomycetes</taxon>
        <taxon>Kickxellales</taxon>
        <taxon>Kickxellaceae</taxon>
        <taxon>Linderina</taxon>
    </lineage>
</organism>
<proteinExistence type="predicted"/>
<keyword evidence="2" id="KW-1185">Reference proteome</keyword>
<evidence type="ECO:0000313" key="1">
    <source>
        <dbReference type="EMBL" id="KAJ1941933.1"/>
    </source>
</evidence>
<comment type="caution">
    <text evidence="1">The sequence shown here is derived from an EMBL/GenBank/DDBJ whole genome shotgun (WGS) entry which is preliminary data.</text>
</comment>
<dbReference type="Proteomes" id="UP001150603">
    <property type="component" value="Unassembled WGS sequence"/>
</dbReference>
<dbReference type="EMBL" id="JANBPW010002111">
    <property type="protein sequence ID" value="KAJ1941933.1"/>
    <property type="molecule type" value="Genomic_DNA"/>
</dbReference>
<gene>
    <name evidence="1" type="ORF">FBU59_003357</name>
</gene>
<name>A0ACC1J8I9_9FUNG</name>
<accession>A0ACC1J8I9</accession>